<protein>
    <recommendedName>
        <fullName evidence="1">HTH cro/C1-type domain-containing protein</fullName>
    </recommendedName>
</protein>
<reference evidence="2 3" key="1">
    <citation type="submission" date="2016-01" db="EMBL/GenBank/DDBJ databases">
        <title>The new phylogeny of the genus Mycobacterium.</title>
        <authorList>
            <person name="Tarcisio F."/>
            <person name="Conor M."/>
            <person name="Antonella G."/>
            <person name="Elisabetta G."/>
            <person name="Giulia F.S."/>
            <person name="Sara T."/>
            <person name="Anna F."/>
            <person name="Clotilde B."/>
            <person name="Roberto B."/>
            <person name="Veronica D.S."/>
            <person name="Fabio R."/>
            <person name="Monica P."/>
            <person name="Olivier J."/>
            <person name="Enrico T."/>
            <person name="Nicola S."/>
        </authorList>
    </citation>
    <scope>NUCLEOTIDE SEQUENCE [LARGE SCALE GENOMIC DNA]</scope>
    <source>
        <strain evidence="2 3">DSM 44179</strain>
    </source>
</reference>
<dbReference type="Gene3D" id="1.10.260.40">
    <property type="entry name" value="lambda repressor-like DNA-binding domains"/>
    <property type="match status" value="1"/>
</dbReference>
<dbReference type="CDD" id="cd00093">
    <property type="entry name" value="HTH_XRE"/>
    <property type="match status" value="1"/>
</dbReference>
<accession>A0A1X1RFL8</accession>
<keyword evidence="3" id="KW-1185">Reference proteome</keyword>
<gene>
    <name evidence="2" type="ORF">AWC04_08510</name>
</gene>
<dbReference type="AlphaFoldDB" id="A0A1X1RFL8"/>
<evidence type="ECO:0000313" key="3">
    <source>
        <dbReference type="Proteomes" id="UP000193484"/>
    </source>
</evidence>
<organism evidence="2 3">
    <name type="scientific">Mycolicibacterium fallax</name>
    <name type="common">Mycobacterium fallax</name>
    <dbReference type="NCBI Taxonomy" id="1793"/>
    <lineage>
        <taxon>Bacteria</taxon>
        <taxon>Bacillati</taxon>
        <taxon>Actinomycetota</taxon>
        <taxon>Actinomycetes</taxon>
        <taxon>Mycobacteriales</taxon>
        <taxon>Mycobacteriaceae</taxon>
        <taxon>Mycolicibacterium</taxon>
    </lineage>
</organism>
<feature type="domain" description="HTH cro/C1-type" evidence="1">
    <location>
        <begin position="1"/>
        <end position="46"/>
    </location>
</feature>
<sequence length="154" mass="16647">MSQKDMSERLGLAQVVYGRIELGTRAVRAIELRDIATALGLSADELLRDMAPVSPEEMVTRAEARRDAAYAALHDYGQGFLDAVVALEESEHGAAVSDDEFLDNADDLVDWLKRSQPAFIGLKADADLIPAVREALTNTAASVVIHPTKGDPDE</sequence>
<evidence type="ECO:0000313" key="2">
    <source>
        <dbReference type="EMBL" id="ORV04624.1"/>
    </source>
</evidence>
<dbReference type="InterPro" id="IPR001387">
    <property type="entry name" value="Cro/C1-type_HTH"/>
</dbReference>
<dbReference type="PROSITE" id="PS50943">
    <property type="entry name" value="HTH_CROC1"/>
    <property type="match status" value="1"/>
</dbReference>
<dbReference type="SUPFAM" id="SSF47413">
    <property type="entry name" value="lambda repressor-like DNA-binding domains"/>
    <property type="match status" value="1"/>
</dbReference>
<dbReference type="Proteomes" id="UP000193484">
    <property type="component" value="Unassembled WGS sequence"/>
</dbReference>
<dbReference type="InterPro" id="IPR010982">
    <property type="entry name" value="Lambda_DNA-bd_dom_sf"/>
</dbReference>
<dbReference type="STRING" id="1793.AWC04_08510"/>
<dbReference type="Pfam" id="PF01381">
    <property type="entry name" value="HTH_3"/>
    <property type="match status" value="1"/>
</dbReference>
<proteinExistence type="predicted"/>
<name>A0A1X1RFL8_MYCFA</name>
<dbReference type="EMBL" id="LQOJ01000030">
    <property type="protein sequence ID" value="ORV04624.1"/>
    <property type="molecule type" value="Genomic_DNA"/>
</dbReference>
<dbReference type="GO" id="GO:0003677">
    <property type="term" value="F:DNA binding"/>
    <property type="evidence" value="ECO:0007669"/>
    <property type="project" value="InterPro"/>
</dbReference>
<evidence type="ECO:0000259" key="1">
    <source>
        <dbReference type="PROSITE" id="PS50943"/>
    </source>
</evidence>
<comment type="caution">
    <text evidence="2">The sequence shown here is derived from an EMBL/GenBank/DDBJ whole genome shotgun (WGS) entry which is preliminary data.</text>
</comment>